<name>A0A3B0UDC7_9ZZZZ</name>
<accession>A0A3B0UDC7</accession>
<sequence>MNLDLASQVISVKQMQTQASAQFAVIKKQQEMDKMLIEMVDAVSKSAPPPPGMGTRVDKSA</sequence>
<reference evidence="1" key="1">
    <citation type="submission" date="2018-06" db="EMBL/GenBank/DDBJ databases">
        <authorList>
            <person name="Zhirakovskaya E."/>
        </authorList>
    </citation>
    <scope>NUCLEOTIDE SEQUENCE</scope>
</reference>
<evidence type="ECO:0008006" key="2">
    <source>
        <dbReference type="Google" id="ProtNLM"/>
    </source>
</evidence>
<proteinExistence type="predicted"/>
<dbReference type="EMBL" id="UOEQ01000142">
    <property type="protein sequence ID" value="VAW17546.1"/>
    <property type="molecule type" value="Genomic_DNA"/>
</dbReference>
<protein>
    <recommendedName>
        <fullName evidence="2">Motility protein</fullName>
    </recommendedName>
</protein>
<dbReference type="AlphaFoldDB" id="A0A3B0UDC7"/>
<gene>
    <name evidence="1" type="ORF">MNBD_ALPHA11-1547</name>
</gene>
<organism evidence="1">
    <name type="scientific">hydrothermal vent metagenome</name>
    <dbReference type="NCBI Taxonomy" id="652676"/>
    <lineage>
        <taxon>unclassified sequences</taxon>
        <taxon>metagenomes</taxon>
        <taxon>ecological metagenomes</taxon>
    </lineage>
</organism>
<evidence type="ECO:0000313" key="1">
    <source>
        <dbReference type="EMBL" id="VAW17546.1"/>
    </source>
</evidence>